<evidence type="ECO:0000256" key="1">
    <source>
        <dbReference type="SAM" id="MobiDB-lite"/>
    </source>
</evidence>
<sequence>MDINTIFSEDENTNNMTAEKSVCEEVSTSDTELEQYHEEILVHAKIEGEIQSRPEKREREEEESEWTLVNRKEKKVKSQNEKIELYMSSNEKLPKQFALARLFKSCGIININRVKYINPYKVRIDVDNELIVDKIEKCQEFINNEWKVHRAMERNTSYGVIREVDLDLSEEDILERISCEKPIEIISLQRLKRRDRAGEGWQPSESVRICFRGSYIPPVVYVDGLRIKVTPYLFPVSQCSKCWKYGHTYKKCPYNKVVCPKCGGNHNNCETEIFKCVNCGGQHMSLAKTLCPVFLREKKLRDLMMEFNCTYRKALTMYVPPSPANIDRDNTPLQPHPIPVSTANTQKESTSSFKTPPITPTFSEILQAKVGSKNNKKQNTSSISKTSQKQQSIDIDNIDIERPSIAIDKEIYEQDEKQEADVHIPLIKSDTNPEKKFTPKPYWNTSLSKLVAERRLALARFRRNPTPRNYNELQDKIRE</sequence>
<gene>
    <name evidence="2" type="ORF">HW555_007935</name>
</gene>
<accession>A0A835L3W5</accession>
<feature type="compositionally biased region" description="Low complexity" evidence="1">
    <location>
        <begin position="377"/>
        <end position="393"/>
    </location>
</feature>
<comment type="caution">
    <text evidence="2">The sequence shown here is derived from an EMBL/GenBank/DDBJ whole genome shotgun (WGS) entry which is preliminary data.</text>
</comment>
<evidence type="ECO:0008006" key="4">
    <source>
        <dbReference type="Google" id="ProtNLM"/>
    </source>
</evidence>
<dbReference type="Proteomes" id="UP000648187">
    <property type="component" value="Unassembled WGS sequence"/>
</dbReference>
<feature type="region of interest" description="Disordered" evidence="1">
    <location>
        <begin position="1"/>
        <end position="28"/>
    </location>
</feature>
<dbReference type="EMBL" id="JACKWZ010000145">
    <property type="protein sequence ID" value="KAF9413982.1"/>
    <property type="molecule type" value="Genomic_DNA"/>
</dbReference>
<feature type="non-terminal residue" evidence="2">
    <location>
        <position position="1"/>
    </location>
</feature>
<proteinExistence type="predicted"/>
<evidence type="ECO:0000313" key="3">
    <source>
        <dbReference type="Proteomes" id="UP000648187"/>
    </source>
</evidence>
<keyword evidence="3" id="KW-1185">Reference proteome</keyword>
<evidence type="ECO:0000313" key="2">
    <source>
        <dbReference type="EMBL" id="KAF9413982.1"/>
    </source>
</evidence>
<organism evidence="2 3">
    <name type="scientific">Spodoptera exigua</name>
    <name type="common">Beet armyworm</name>
    <name type="synonym">Noctua fulgens</name>
    <dbReference type="NCBI Taxonomy" id="7107"/>
    <lineage>
        <taxon>Eukaryota</taxon>
        <taxon>Metazoa</taxon>
        <taxon>Ecdysozoa</taxon>
        <taxon>Arthropoda</taxon>
        <taxon>Hexapoda</taxon>
        <taxon>Insecta</taxon>
        <taxon>Pterygota</taxon>
        <taxon>Neoptera</taxon>
        <taxon>Endopterygota</taxon>
        <taxon>Lepidoptera</taxon>
        <taxon>Glossata</taxon>
        <taxon>Ditrysia</taxon>
        <taxon>Noctuoidea</taxon>
        <taxon>Noctuidae</taxon>
        <taxon>Amphipyrinae</taxon>
        <taxon>Spodoptera</taxon>
    </lineage>
</organism>
<reference evidence="2" key="1">
    <citation type="submission" date="2020-08" db="EMBL/GenBank/DDBJ databases">
        <title>Spodoptera exigua strain:BAW_Kor-Di-RS1 Genome sequencing and assembly.</title>
        <authorList>
            <person name="Kim J."/>
            <person name="Nam H.Y."/>
            <person name="Kwon M."/>
            <person name="Choi J.H."/>
            <person name="Cho S.R."/>
            <person name="Kim G.-H."/>
        </authorList>
    </citation>
    <scope>NUCLEOTIDE SEQUENCE</scope>
    <source>
        <strain evidence="2">BAW_Kor-Di-RS1</strain>
        <tissue evidence="2">Whole-body</tissue>
    </source>
</reference>
<feature type="region of interest" description="Disordered" evidence="1">
    <location>
        <begin position="371"/>
        <end position="394"/>
    </location>
</feature>
<dbReference type="AlphaFoldDB" id="A0A835L3W5"/>
<name>A0A835L3W5_SPOEX</name>
<protein>
    <recommendedName>
        <fullName evidence="4">Gag-like protein</fullName>
    </recommendedName>
</protein>